<accession>A0A398CW90</accession>
<dbReference type="SUPFAM" id="SSF55383">
    <property type="entry name" value="Copper amine oxidase, domain N"/>
    <property type="match status" value="1"/>
</dbReference>
<dbReference type="Pfam" id="PF09136">
    <property type="entry name" value="Glucodextran_B"/>
    <property type="match status" value="2"/>
</dbReference>
<sequence length="942" mass="95044">MNHRTARKLVGLLVAVALYSTVIVAPVRAGTVSNITINSSNTAAGAANVQYTFSFTLPGGLAANQEVALTFASGFDVSHVTQSAVTYAYIDGGSVDSFRIDGQKVIISPSVGFAPGGPVIITVGLITNPAIPSVYSLSVSSPLDSGSASVTIGAGNGSGGQTGTGGVTGVSVIIDTSNAGKALSGTVSFQTGSDGTLIGPTDYVDVQFPAGTTVPAAIPANSILLNLASVTSIQVSGTRLRLGVPESRFIAGGAPCTIIIPQSAGILQPELPGTYVVQVATSKQSNYSSSNGYLVVGTAILNPSIVVSPARQGMAAQYQLTFTSSTSGVLSAGTGRITVEFPSGTTIPSSLPANSIRVNDVAALGVQAVGANKVAVTVPTAITGGSTIRVTFGIELGIRNPSVVGTYQLGINTSGDATPVAVSYSVSSSEIGSVSTQVSNGSAGQVAAYSISLTTGPGGALAAGIDRINVEFPAGTTIPASLATSSVTVNGSPSMLVTTAGMILSATVPASIGANTSVSLVVAETAGVMNPVTGGTYTLRVSTSRETIAVTSTGYTVSSLPLVRAIVAPSAPDGQHGYYRTKPSITLTAQSAADAQPVISYHFDSNPDSVYGGQPLVALEGTHTLSFYATDRFGNRSEIGTLVVAVDSIAPIISLTSPKDGETLNSTSLVVQGTADVGSTVQVNGQNATVDATGAFLAPVTIQGTSATVVVDATDIAGNIAHKTVSVSVDRKPPALTVSQPVNFQKIQRLPIVVAGKTEVGANLTVQGAVATVLADGSFEYSIASATDGPLTITVVASDAAGNTTTRAVAVSVLSTKLIQMQVGAKSALVNGQAVSLQSAPVIRNGATLVPLRFVAETFGITPIWDGVFQIVDLPLGTRTVRLQVGQRFAAVDGKRVSLDVAPVILNGVTMVPLRFIADTLGADTQWEAATRTIIIVYPRAS</sequence>
<dbReference type="Proteomes" id="UP000266328">
    <property type="component" value="Unassembled WGS sequence"/>
</dbReference>
<dbReference type="Gene3D" id="3.30.457.10">
    <property type="entry name" value="Copper amine oxidase-like, N-terminal domain"/>
    <property type="match status" value="2"/>
</dbReference>
<feature type="domain" description="Copper amine oxidase-like N-terminal" evidence="1">
    <location>
        <begin position="862"/>
        <end position="936"/>
    </location>
</feature>
<name>A0A398CW90_9BACT</name>
<evidence type="ECO:0000313" key="3">
    <source>
        <dbReference type="Proteomes" id="UP000266328"/>
    </source>
</evidence>
<dbReference type="InterPro" id="IPR012854">
    <property type="entry name" value="Cu_amine_oxidase-like_N"/>
</dbReference>
<dbReference type="EMBL" id="QXIS01000001">
    <property type="protein sequence ID" value="RIE06925.1"/>
    <property type="molecule type" value="Genomic_DNA"/>
</dbReference>
<dbReference type="AlphaFoldDB" id="A0A398CW90"/>
<dbReference type="Pfam" id="PF07833">
    <property type="entry name" value="Cu_amine_oxidN1"/>
    <property type="match status" value="1"/>
</dbReference>
<dbReference type="InterPro" id="IPR013783">
    <property type="entry name" value="Ig-like_fold"/>
</dbReference>
<evidence type="ECO:0000313" key="2">
    <source>
        <dbReference type="EMBL" id="RIE06925.1"/>
    </source>
</evidence>
<dbReference type="OrthoDB" id="2474314at2"/>
<organism evidence="2 3">
    <name type="scientific">Candidatus Cryosericum terrychapinii</name>
    <dbReference type="NCBI Taxonomy" id="2290919"/>
    <lineage>
        <taxon>Bacteria</taxon>
        <taxon>Pseudomonadati</taxon>
        <taxon>Caldisericota/Cryosericota group</taxon>
        <taxon>Candidatus Cryosericota</taxon>
        <taxon>Candidatus Cryosericia</taxon>
        <taxon>Candidatus Cryosericales</taxon>
        <taxon>Candidatus Cryosericaceae</taxon>
        <taxon>Candidatus Cryosericum</taxon>
    </lineage>
</organism>
<reference evidence="2 3" key="1">
    <citation type="submission" date="2018-09" db="EMBL/GenBank/DDBJ databases">
        <title>Discovery and Ecogenomic Context for Candidatus Cryosericales, a Global Caldiserica Order Active in Thawing Permafrost.</title>
        <authorList>
            <person name="Martinez M.A."/>
            <person name="Woodcroft B.J."/>
            <person name="Ignacio Espinoza J.C."/>
            <person name="Zayed A."/>
            <person name="Singleton C.M."/>
            <person name="Boyd J."/>
            <person name="Li Y.-F."/>
            <person name="Purvine S."/>
            <person name="Maughan H."/>
            <person name="Hodgkins S.B."/>
            <person name="Anderson D."/>
            <person name="Sederholm M."/>
            <person name="Temperton B."/>
            <person name="Saleska S.R."/>
            <person name="Tyson G.W."/>
            <person name="Rich V.I."/>
        </authorList>
    </citation>
    <scope>NUCLEOTIDE SEQUENCE [LARGE SCALE GENOMIC DNA]</scope>
    <source>
        <strain evidence="2 3">SMC7</strain>
    </source>
</reference>
<dbReference type="InterPro" id="IPR036582">
    <property type="entry name" value="Mao_N_sf"/>
</dbReference>
<keyword evidence="3" id="KW-1185">Reference proteome</keyword>
<dbReference type="Gene3D" id="2.60.40.10">
    <property type="entry name" value="Immunoglobulins"/>
    <property type="match status" value="1"/>
</dbReference>
<comment type="caution">
    <text evidence="2">The sequence shown here is derived from an EMBL/GenBank/DDBJ whole genome shotgun (WGS) entry which is preliminary data.</text>
</comment>
<dbReference type="RefSeq" id="WP_119088357.1">
    <property type="nucleotide sequence ID" value="NZ_QXIS01000001.1"/>
</dbReference>
<protein>
    <recommendedName>
        <fullName evidence="1">Copper amine oxidase-like N-terminal domain-containing protein</fullName>
    </recommendedName>
</protein>
<gene>
    <name evidence="2" type="ORF">SMC7_00100</name>
</gene>
<evidence type="ECO:0000259" key="1">
    <source>
        <dbReference type="Pfam" id="PF07833"/>
    </source>
</evidence>
<proteinExistence type="predicted"/>